<sequence>MEEEYREGIRLFNAGEFWHAHEQWEACWLRAGEAESSFYKGIIQAAAALVHWQRGNPRGLHRNWEKSRPKLAALPPVMHAIDLHALISDMDQFVAADGAGSPAPQIHLTGT</sequence>
<dbReference type="Pfam" id="PF03745">
    <property type="entry name" value="DUF309"/>
    <property type="match status" value="1"/>
</dbReference>
<comment type="caution">
    <text evidence="1">The sequence shown here is derived from an EMBL/GenBank/DDBJ whole genome shotgun (WGS) entry which is preliminary data.</text>
</comment>
<name>A0A0P9D6J5_9CHLR</name>
<evidence type="ECO:0000313" key="1">
    <source>
        <dbReference type="EMBL" id="KPV53401.1"/>
    </source>
</evidence>
<protein>
    <recommendedName>
        <fullName evidence="3">DUF309 domain-containing protein</fullName>
    </recommendedName>
</protein>
<keyword evidence="2" id="KW-1185">Reference proteome</keyword>
<dbReference type="Gene3D" id="1.10.3450.10">
    <property type="entry name" value="TTHA0068-like"/>
    <property type="match status" value="1"/>
</dbReference>
<reference evidence="1 2" key="1">
    <citation type="submission" date="2015-09" db="EMBL/GenBank/DDBJ databases">
        <title>Draft genome sequence of Kouleothrix aurantiaca JCM 19913.</title>
        <authorList>
            <person name="Hemp J."/>
        </authorList>
    </citation>
    <scope>NUCLEOTIDE SEQUENCE [LARGE SCALE GENOMIC DNA]</scope>
    <source>
        <strain evidence="1 2">COM-B</strain>
    </source>
</reference>
<dbReference type="AlphaFoldDB" id="A0A0P9D6J5"/>
<dbReference type="InterPro" id="IPR023203">
    <property type="entry name" value="TTHA0068_sf"/>
</dbReference>
<organism evidence="1 2">
    <name type="scientific">Kouleothrix aurantiaca</name>
    <dbReference type="NCBI Taxonomy" id="186479"/>
    <lineage>
        <taxon>Bacteria</taxon>
        <taxon>Bacillati</taxon>
        <taxon>Chloroflexota</taxon>
        <taxon>Chloroflexia</taxon>
        <taxon>Chloroflexales</taxon>
        <taxon>Roseiflexineae</taxon>
        <taxon>Roseiflexaceae</taxon>
        <taxon>Kouleothrix</taxon>
    </lineage>
</organism>
<dbReference type="PANTHER" id="PTHR34796">
    <property type="entry name" value="EXPRESSED PROTEIN"/>
    <property type="match status" value="1"/>
</dbReference>
<dbReference type="PATRIC" id="fig|186479.3.peg.5491"/>
<accession>A0A0P9D6J5</accession>
<gene>
    <name evidence="1" type="ORF">SE17_09880</name>
</gene>
<dbReference type="InterPro" id="IPR005500">
    <property type="entry name" value="DUF309"/>
</dbReference>
<dbReference type="PANTHER" id="PTHR34796:SF1">
    <property type="entry name" value="EXPRESSED PROTEIN"/>
    <property type="match status" value="1"/>
</dbReference>
<evidence type="ECO:0008006" key="3">
    <source>
        <dbReference type="Google" id="ProtNLM"/>
    </source>
</evidence>
<dbReference type="SUPFAM" id="SSF140663">
    <property type="entry name" value="TTHA0068-like"/>
    <property type="match status" value="1"/>
</dbReference>
<dbReference type="EMBL" id="LJCR01000268">
    <property type="protein sequence ID" value="KPV53401.1"/>
    <property type="molecule type" value="Genomic_DNA"/>
</dbReference>
<dbReference type="Proteomes" id="UP000050509">
    <property type="component" value="Unassembled WGS sequence"/>
</dbReference>
<evidence type="ECO:0000313" key="2">
    <source>
        <dbReference type="Proteomes" id="UP000050509"/>
    </source>
</evidence>
<proteinExistence type="predicted"/>